<feature type="compositionally biased region" description="Basic and acidic residues" evidence="1">
    <location>
        <begin position="79"/>
        <end position="95"/>
    </location>
</feature>
<proteinExistence type="predicted"/>
<keyword evidence="3" id="KW-1185">Reference proteome</keyword>
<gene>
    <name evidence="2" type="ORF">THAOC_10641</name>
</gene>
<feature type="region of interest" description="Disordered" evidence="1">
    <location>
        <begin position="1"/>
        <end position="21"/>
    </location>
</feature>
<feature type="region of interest" description="Disordered" evidence="1">
    <location>
        <begin position="70"/>
        <end position="107"/>
    </location>
</feature>
<name>K0SPK3_THAOC</name>
<evidence type="ECO:0000256" key="1">
    <source>
        <dbReference type="SAM" id="MobiDB-lite"/>
    </source>
</evidence>
<comment type="caution">
    <text evidence="2">The sequence shown here is derived from an EMBL/GenBank/DDBJ whole genome shotgun (WGS) entry which is preliminary data.</text>
</comment>
<feature type="compositionally biased region" description="Polar residues" evidence="1">
    <location>
        <begin position="7"/>
        <end position="21"/>
    </location>
</feature>
<dbReference type="AlphaFoldDB" id="K0SPK3"/>
<evidence type="ECO:0000313" key="2">
    <source>
        <dbReference type="EMBL" id="EJK68203.1"/>
    </source>
</evidence>
<protein>
    <submittedName>
        <fullName evidence="2">Uncharacterized protein</fullName>
    </submittedName>
</protein>
<feature type="non-terminal residue" evidence="2">
    <location>
        <position position="159"/>
    </location>
</feature>
<dbReference type="EMBL" id="AGNL01011801">
    <property type="protein sequence ID" value="EJK68203.1"/>
    <property type="molecule type" value="Genomic_DNA"/>
</dbReference>
<evidence type="ECO:0000313" key="3">
    <source>
        <dbReference type="Proteomes" id="UP000266841"/>
    </source>
</evidence>
<accession>K0SPK3</accession>
<sequence length="159" mass="17434">MRVCLASSPTSAARKAGSSSAQLLWSTTTTRPTVDNGALRELHAAAAAGDDLFADERLSDDDGVRLQNDDEEISTQSIAHEEGVERVSPESHGEDDREGMEDEKPFDVHDFYEQPAGSLQGAHVVPPYTILDTLLDVDIWRYTFAVAVYDPPKDRFVAL</sequence>
<dbReference type="Proteomes" id="UP000266841">
    <property type="component" value="Unassembled WGS sequence"/>
</dbReference>
<organism evidence="2 3">
    <name type="scientific">Thalassiosira oceanica</name>
    <name type="common">Marine diatom</name>
    <dbReference type="NCBI Taxonomy" id="159749"/>
    <lineage>
        <taxon>Eukaryota</taxon>
        <taxon>Sar</taxon>
        <taxon>Stramenopiles</taxon>
        <taxon>Ochrophyta</taxon>
        <taxon>Bacillariophyta</taxon>
        <taxon>Coscinodiscophyceae</taxon>
        <taxon>Thalassiosirophycidae</taxon>
        <taxon>Thalassiosirales</taxon>
        <taxon>Thalassiosiraceae</taxon>
        <taxon>Thalassiosira</taxon>
    </lineage>
</organism>
<reference evidence="2 3" key="1">
    <citation type="journal article" date="2012" name="Genome Biol.">
        <title>Genome and low-iron response of an oceanic diatom adapted to chronic iron limitation.</title>
        <authorList>
            <person name="Lommer M."/>
            <person name="Specht M."/>
            <person name="Roy A.S."/>
            <person name="Kraemer L."/>
            <person name="Andreson R."/>
            <person name="Gutowska M.A."/>
            <person name="Wolf J."/>
            <person name="Bergner S.V."/>
            <person name="Schilhabel M.B."/>
            <person name="Klostermeier U.C."/>
            <person name="Beiko R.G."/>
            <person name="Rosenstiel P."/>
            <person name="Hippler M."/>
            <person name="Laroche J."/>
        </authorList>
    </citation>
    <scope>NUCLEOTIDE SEQUENCE [LARGE SCALE GENOMIC DNA]</scope>
    <source>
        <strain evidence="2 3">CCMP1005</strain>
    </source>
</reference>